<organism evidence="2">
    <name type="scientific">marine sediment metagenome</name>
    <dbReference type="NCBI Taxonomy" id="412755"/>
    <lineage>
        <taxon>unclassified sequences</taxon>
        <taxon>metagenomes</taxon>
        <taxon>ecological metagenomes</taxon>
    </lineage>
</organism>
<reference evidence="2" key="1">
    <citation type="journal article" date="2014" name="Front. Microbiol.">
        <title>High frequency of phylogenetically diverse reductive dehalogenase-homologous genes in deep subseafloor sedimentary metagenomes.</title>
        <authorList>
            <person name="Kawai M."/>
            <person name="Futagami T."/>
            <person name="Toyoda A."/>
            <person name="Takaki Y."/>
            <person name="Nishi S."/>
            <person name="Hori S."/>
            <person name="Arai W."/>
            <person name="Tsubouchi T."/>
            <person name="Morono Y."/>
            <person name="Uchiyama I."/>
            <person name="Ito T."/>
            <person name="Fujiyama A."/>
            <person name="Inagaki F."/>
            <person name="Takami H."/>
        </authorList>
    </citation>
    <scope>NUCLEOTIDE SEQUENCE</scope>
    <source>
        <strain evidence="2">Expedition CK06-06</strain>
    </source>
</reference>
<comment type="caution">
    <text evidence="2">The sequence shown here is derived from an EMBL/GenBank/DDBJ whole genome shotgun (WGS) entry which is preliminary data.</text>
</comment>
<protein>
    <submittedName>
        <fullName evidence="2">Uncharacterized protein</fullName>
    </submittedName>
</protein>
<dbReference type="AlphaFoldDB" id="X1MVG7"/>
<keyword evidence="1" id="KW-0472">Membrane</keyword>
<keyword evidence="1" id="KW-0812">Transmembrane</keyword>
<evidence type="ECO:0000313" key="2">
    <source>
        <dbReference type="EMBL" id="GAI35692.1"/>
    </source>
</evidence>
<feature type="transmembrane region" description="Helical" evidence="1">
    <location>
        <begin position="20"/>
        <end position="38"/>
    </location>
</feature>
<gene>
    <name evidence="2" type="ORF">S06H3_47648</name>
</gene>
<keyword evidence="1" id="KW-1133">Transmembrane helix</keyword>
<accession>X1MVG7</accession>
<dbReference type="EMBL" id="BARV01029938">
    <property type="protein sequence ID" value="GAI35692.1"/>
    <property type="molecule type" value="Genomic_DNA"/>
</dbReference>
<evidence type="ECO:0000256" key="1">
    <source>
        <dbReference type="SAM" id="Phobius"/>
    </source>
</evidence>
<proteinExistence type="predicted"/>
<name>X1MVG7_9ZZZZ</name>
<sequence length="113" mass="12710">MFKLLVREQILVREMKGKFWVLVVIISAVVAGSAGYFACRYLGQRVTLGDATYKAVEIGRNYLENGLSRGGPSPWVGDLLQVKLEVRDPNYYWHYLWGEEVDSPVGEILCAGL</sequence>